<evidence type="ECO:0000313" key="2">
    <source>
        <dbReference type="EMBL" id="MBO8414812.1"/>
    </source>
</evidence>
<sequence length="395" mass="44035">QQSDVTLLVDGRQLTSARDRKRQAELSLARVKLNEPLTVVGFGLGDEVRAFMAQSSQPVKVLLINPGLFYALLSIDDELWQLLQSPQVSFELYPQGKLPPRNSIIISSELYLDDSVYAEEKQRLKCLLDDDFAHRNYLQRLTWLKERVKAQESFLMGEQPFDAAEFAPVDEALVLASGPSLEDSRQTVQRLTAAGIATIAVDSALPYLSSIGLFPQYALSIDYRAFNLMQQGGRLTPASPFLDKVMLIYDVVADASLISWFKQRRFIFNRNFINAAAPLKAPLCGRLQMSGSVSTTALSLALTLGAKRIYITGMDFAYKGELSHAGTGADERIYNPLTRSDLKIMGNDGRLHTTQRNFLSYKYIIEDLIALHPEVEFINLSPCGAVIKGATFRKL</sequence>
<dbReference type="PANTHER" id="PTHR41786">
    <property type="entry name" value="MOTILITY ACCESSORY FACTOR MAF"/>
    <property type="match status" value="1"/>
</dbReference>
<dbReference type="EMBL" id="JADINH010000004">
    <property type="protein sequence ID" value="MBO8414812.1"/>
    <property type="molecule type" value="Genomic_DNA"/>
</dbReference>
<dbReference type="AlphaFoldDB" id="A0A9D9D9G8"/>
<protein>
    <submittedName>
        <fullName evidence="2">Motility associated factor glycosyltransferase family protein</fullName>
    </submittedName>
</protein>
<organism evidence="2 3">
    <name type="scientific">Candidatus Avisuccinivibrio stercorigallinarum</name>
    <dbReference type="NCBI Taxonomy" id="2840704"/>
    <lineage>
        <taxon>Bacteria</taxon>
        <taxon>Pseudomonadati</taxon>
        <taxon>Pseudomonadota</taxon>
        <taxon>Gammaproteobacteria</taxon>
        <taxon>Aeromonadales</taxon>
        <taxon>Succinivibrionaceae</taxon>
        <taxon>Succinivibrionaceae incertae sedis</taxon>
        <taxon>Candidatus Avisuccinivibrio</taxon>
    </lineage>
</organism>
<reference evidence="2" key="2">
    <citation type="journal article" date="2021" name="PeerJ">
        <title>Extensive microbial diversity within the chicken gut microbiome revealed by metagenomics and culture.</title>
        <authorList>
            <person name="Gilroy R."/>
            <person name="Ravi A."/>
            <person name="Getino M."/>
            <person name="Pursley I."/>
            <person name="Horton D.L."/>
            <person name="Alikhan N.F."/>
            <person name="Baker D."/>
            <person name="Gharbi K."/>
            <person name="Hall N."/>
            <person name="Watson M."/>
            <person name="Adriaenssens E.M."/>
            <person name="Foster-Nyarko E."/>
            <person name="Jarju S."/>
            <person name="Secka A."/>
            <person name="Antonio M."/>
            <person name="Oren A."/>
            <person name="Chaudhuri R.R."/>
            <person name="La Ragione R."/>
            <person name="Hildebrand F."/>
            <person name="Pallen M.J."/>
        </authorList>
    </citation>
    <scope>NUCLEOTIDE SEQUENCE</scope>
    <source>
        <strain evidence="2">17213</strain>
    </source>
</reference>
<proteinExistence type="predicted"/>
<feature type="non-terminal residue" evidence="2">
    <location>
        <position position="1"/>
    </location>
</feature>
<dbReference type="Pfam" id="PF01973">
    <property type="entry name" value="MptE-like"/>
    <property type="match status" value="1"/>
</dbReference>
<evidence type="ECO:0000259" key="1">
    <source>
        <dbReference type="Pfam" id="PF01973"/>
    </source>
</evidence>
<evidence type="ECO:0000313" key="3">
    <source>
        <dbReference type="Proteomes" id="UP000823631"/>
    </source>
</evidence>
<dbReference type="InterPro" id="IPR002826">
    <property type="entry name" value="MptE-like"/>
</dbReference>
<reference evidence="2" key="1">
    <citation type="submission" date="2020-10" db="EMBL/GenBank/DDBJ databases">
        <authorList>
            <person name="Gilroy R."/>
        </authorList>
    </citation>
    <scope>NUCLEOTIDE SEQUENCE</scope>
    <source>
        <strain evidence="2">17213</strain>
    </source>
</reference>
<gene>
    <name evidence="2" type="ORF">IAB19_00310</name>
</gene>
<feature type="domain" description="6-hydroxymethylpterin diphosphokinase MptE-like" evidence="1">
    <location>
        <begin position="169"/>
        <end position="320"/>
    </location>
</feature>
<comment type="caution">
    <text evidence="2">The sequence shown here is derived from an EMBL/GenBank/DDBJ whole genome shotgun (WGS) entry which is preliminary data.</text>
</comment>
<accession>A0A9D9D9G8</accession>
<dbReference type="Gene3D" id="3.90.1480.10">
    <property type="entry name" value="Alpha-2,3-sialyltransferase"/>
    <property type="match status" value="1"/>
</dbReference>
<dbReference type="PANTHER" id="PTHR41786:SF1">
    <property type="entry name" value="6-HYDROXYMETHYLPTERIN DIPHOSPHOKINASE MPTE-LIKE DOMAIN-CONTAINING PROTEIN"/>
    <property type="match status" value="1"/>
</dbReference>
<dbReference type="Proteomes" id="UP000823631">
    <property type="component" value="Unassembled WGS sequence"/>
</dbReference>
<name>A0A9D9D9G8_9GAMM</name>